<dbReference type="AlphaFoldDB" id="A0A1H1YU39"/>
<keyword evidence="4" id="KW-0201">Cytochrome c-type biogenesis</keyword>
<dbReference type="RefSeq" id="WP_146689210.1">
    <property type="nucleotide sequence ID" value="NZ_LT629750.1"/>
</dbReference>
<dbReference type="InterPro" id="IPR003593">
    <property type="entry name" value="AAA+_ATPase"/>
</dbReference>
<proteinExistence type="inferred from homology"/>
<comment type="similarity">
    <text evidence="1">Belongs to the ABC transporter superfamily.</text>
</comment>
<dbReference type="SMART" id="SM00382">
    <property type="entry name" value="AAA"/>
    <property type="match status" value="1"/>
</dbReference>
<reference evidence="11" key="1">
    <citation type="submission" date="2016-10" db="EMBL/GenBank/DDBJ databases">
        <authorList>
            <person name="Varghese N."/>
            <person name="Submissions S."/>
        </authorList>
    </citation>
    <scope>NUCLEOTIDE SEQUENCE [LARGE SCALE GENOMIC DNA]</scope>
    <source>
        <strain evidence="11">GAS369</strain>
    </source>
</reference>
<keyword evidence="6" id="KW-1278">Translocase</keyword>
<keyword evidence="3" id="KW-0547">Nucleotide-binding</keyword>
<evidence type="ECO:0000313" key="11">
    <source>
        <dbReference type="Proteomes" id="UP000243904"/>
    </source>
</evidence>
<name>A0A1H1YU39_9BRAD</name>
<dbReference type="GO" id="GO:0005524">
    <property type="term" value="F:ATP binding"/>
    <property type="evidence" value="ECO:0007669"/>
    <property type="project" value="UniProtKB-KW"/>
</dbReference>
<organism evidence="10 11">
    <name type="scientific">Bradyrhizobium canariense</name>
    <dbReference type="NCBI Taxonomy" id="255045"/>
    <lineage>
        <taxon>Bacteria</taxon>
        <taxon>Pseudomonadati</taxon>
        <taxon>Pseudomonadota</taxon>
        <taxon>Alphaproteobacteria</taxon>
        <taxon>Hyphomicrobiales</taxon>
        <taxon>Nitrobacteraceae</taxon>
        <taxon>Bradyrhizobium</taxon>
    </lineage>
</organism>
<evidence type="ECO:0000256" key="7">
    <source>
        <dbReference type="ARBA" id="ARBA00023136"/>
    </source>
</evidence>
<dbReference type="InterPro" id="IPR027417">
    <property type="entry name" value="P-loop_NTPase"/>
</dbReference>
<evidence type="ECO:0000256" key="3">
    <source>
        <dbReference type="ARBA" id="ARBA00022741"/>
    </source>
</evidence>
<evidence type="ECO:0000259" key="9">
    <source>
        <dbReference type="PROSITE" id="PS50893"/>
    </source>
</evidence>
<dbReference type="EMBL" id="LT629750">
    <property type="protein sequence ID" value="SDT24948.1"/>
    <property type="molecule type" value="Genomic_DNA"/>
</dbReference>
<dbReference type="InterPro" id="IPR003439">
    <property type="entry name" value="ABC_transporter-like_ATP-bd"/>
</dbReference>
<evidence type="ECO:0000256" key="8">
    <source>
        <dbReference type="ARBA" id="ARBA00024722"/>
    </source>
</evidence>
<keyword evidence="11" id="KW-1185">Reference proteome</keyword>
<evidence type="ECO:0000313" key="10">
    <source>
        <dbReference type="EMBL" id="SDT24948.1"/>
    </source>
</evidence>
<dbReference type="InterPro" id="IPR017871">
    <property type="entry name" value="ABC_transporter-like_CS"/>
</dbReference>
<keyword evidence="5" id="KW-0067">ATP-binding</keyword>
<evidence type="ECO:0000256" key="6">
    <source>
        <dbReference type="ARBA" id="ARBA00022967"/>
    </source>
</evidence>
<feature type="domain" description="ABC transporter" evidence="9">
    <location>
        <begin position="1"/>
        <end position="214"/>
    </location>
</feature>
<dbReference type="Gene3D" id="3.40.50.300">
    <property type="entry name" value="P-loop containing nucleotide triphosphate hydrolases"/>
    <property type="match status" value="1"/>
</dbReference>
<dbReference type="GO" id="GO:0022857">
    <property type="term" value="F:transmembrane transporter activity"/>
    <property type="evidence" value="ECO:0007669"/>
    <property type="project" value="InterPro"/>
</dbReference>
<protein>
    <submittedName>
        <fullName evidence="10">Heme exporter protein A</fullName>
    </submittedName>
</protein>
<dbReference type="PANTHER" id="PTHR43499">
    <property type="entry name" value="ABC TRANSPORTER I FAMILY MEMBER 1"/>
    <property type="match status" value="1"/>
</dbReference>
<dbReference type="GO" id="GO:0017004">
    <property type="term" value="P:cytochrome complex assembly"/>
    <property type="evidence" value="ECO:0007669"/>
    <property type="project" value="UniProtKB-KW"/>
</dbReference>
<dbReference type="GO" id="GO:0016887">
    <property type="term" value="F:ATP hydrolysis activity"/>
    <property type="evidence" value="ECO:0007669"/>
    <property type="project" value="InterPro"/>
</dbReference>
<dbReference type="SUPFAM" id="SSF52540">
    <property type="entry name" value="P-loop containing nucleoside triphosphate hydrolases"/>
    <property type="match status" value="1"/>
</dbReference>
<dbReference type="Proteomes" id="UP000243904">
    <property type="component" value="Chromosome I"/>
</dbReference>
<keyword evidence="7" id="KW-0472">Membrane</keyword>
<keyword evidence="2" id="KW-0813">Transport</keyword>
<dbReference type="PROSITE" id="PS50893">
    <property type="entry name" value="ABC_TRANSPORTER_2"/>
    <property type="match status" value="1"/>
</dbReference>
<evidence type="ECO:0000256" key="2">
    <source>
        <dbReference type="ARBA" id="ARBA00022448"/>
    </source>
</evidence>
<dbReference type="Pfam" id="PF00005">
    <property type="entry name" value="ABC_tran"/>
    <property type="match status" value="1"/>
</dbReference>
<evidence type="ECO:0000256" key="4">
    <source>
        <dbReference type="ARBA" id="ARBA00022748"/>
    </source>
</evidence>
<dbReference type="PROSITE" id="PS00211">
    <property type="entry name" value="ABC_TRANSPORTER_1"/>
    <property type="match status" value="1"/>
</dbReference>
<dbReference type="PANTHER" id="PTHR43499:SF1">
    <property type="entry name" value="ABC TRANSPORTER I FAMILY MEMBER 1"/>
    <property type="match status" value="1"/>
</dbReference>
<sequence>MRLLGRGVRCVRGGREVLSGLDFEASSGEVLAVTGPNGSGKTSLLRIIAGLLALAGGSVELEGGGDELTLPDQAHYLGHRDAMKPALSVHENLSFWRDFLGGEAVDAKKNLVNDSLVSESLINDSLAAVGLDHAAHLPAAYLSAGQRRRLSIARLLVTRRPVWLLDEPTSALDAAGQALFVRLMSEHLARGGLIIAATHAPLGIESRELRIGETS</sequence>
<evidence type="ECO:0000256" key="1">
    <source>
        <dbReference type="ARBA" id="ARBA00005417"/>
    </source>
</evidence>
<gene>
    <name evidence="10" type="ORF">SAMN05444158_5018</name>
</gene>
<dbReference type="InterPro" id="IPR005895">
    <property type="entry name" value="ABC_transptr_haem_export_CcmA"/>
</dbReference>
<evidence type="ECO:0000256" key="5">
    <source>
        <dbReference type="ARBA" id="ARBA00022840"/>
    </source>
</evidence>
<comment type="function">
    <text evidence="8">Involved in beta-(1--&gt;2)glucan export. Transmembrane domains (TMD) form a pore in the inner membrane and the ATP-binding domain (NBD) is responsible for energy generation.</text>
</comment>
<accession>A0A1H1YU39</accession>
<dbReference type="NCBIfam" id="TIGR01189">
    <property type="entry name" value="ccmA"/>
    <property type="match status" value="1"/>
</dbReference>